<feature type="active site" evidence="3">
    <location>
        <position position="261"/>
    </location>
</feature>
<evidence type="ECO:0000259" key="5">
    <source>
        <dbReference type="Pfam" id="PF00171"/>
    </source>
</evidence>
<name>A0A068RQ86_9FUNG</name>
<keyword evidence="7" id="KW-1185">Reference proteome</keyword>
<dbReference type="PROSITE" id="PS00687">
    <property type="entry name" value="ALDEHYDE_DEHYDR_GLU"/>
    <property type="match status" value="1"/>
</dbReference>
<dbReference type="OrthoDB" id="310895at2759"/>
<sequence>MSFVVEYTTPKGHKLTLNTGLFINNEFVAGANTIDTINPSTGKVITAVQAAEKEQVDLAVDAAEKAFQSWRHVSGRERARLMNKLADLVERDAEQLAVVEALDNGKPVAHALMLDVSCLMTALRYNAGWCDKIHGKVIETEGKLSYTRHEPIGVCAGVIPWNFPLATLATKLAPALATANTVVIKTSEMTPLSALKFADLVKEAGFPPGVINIITGYGPITGDALARHPKVGKITFTGSTVVGRHIMKTAAESNLKKVTLELGGKSPNIIFDDVEDLDKAVSWAWRGIYMNAGQICTAGSRIFVQEKIYDKFLEKFTHLASSHKVGDAFEEGSFQGPQISQRQFDRVMEYIDIGKKEGATLHKGGKRIGDVGYFIEPTIFTDCKPEHRILREEIFGPVVAICKFKHEDEVIKLANDTTYGLAAAVFTSSISTAVNVSNQLEAGSVWVNCYNMIDVMSPFGGYKQSGIGRENGEYGLENYLQVKSVKINIDKPSL</sequence>
<gene>
    <name evidence="6" type="ORF">LCOR_03351.1</name>
</gene>
<dbReference type="Gene3D" id="3.40.605.10">
    <property type="entry name" value="Aldehyde Dehydrogenase, Chain A, domain 1"/>
    <property type="match status" value="1"/>
</dbReference>
<proteinExistence type="inferred from homology"/>
<dbReference type="InterPro" id="IPR029510">
    <property type="entry name" value="Ald_DH_CS_GLU"/>
</dbReference>
<dbReference type="PANTHER" id="PTHR11699">
    <property type="entry name" value="ALDEHYDE DEHYDROGENASE-RELATED"/>
    <property type="match status" value="1"/>
</dbReference>
<dbReference type="FunFam" id="3.40.309.10:FF:000001">
    <property type="entry name" value="Mitochondrial aldehyde dehydrogenase 2"/>
    <property type="match status" value="1"/>
</dbReference>
<dbReference type="FunFam" id="3.40.605.10:FF:000026">
    <property type="entry name" value="Aldehyde dehydrogenase, putative"/>
    <property type="match status" value="1"/>
</dbReference>
<dbReference type="InterPro" id="IPR016163">
    <property type="entry name" value="Ald_DH_C"/>
</dbReference>
<dbReference type="Pfam" id="PF00171">
    <property type="entry name" value="Aldedh"/>
    <property type="match status" value="1"/>
</dbReference>
<dbReference type="Gene3D" id="3.40.309.10">
    <property type="entry name" value="Aldehyde Dehydrogenase, Chain A, domain 2"/>
    <property type="match status" value="1"/>
</dbReference>
<dbReference type="InterPro" id="IPR016161">
    <property type="entry name" value="Ald_DH/histidinol_DH"/>
</dbReference>
<evidence type="ECO:0000256" key="4">
    <source>
        <dbReference type="RuleBase" id="RU003345"/>
    </source>
</evidence>
<evidence type="ECO:0000256" key="3">
    <source>
        <dbReference type="PROSITE-ProRule" id="PRU10007"/>
    </source>
</evidence>
<accession>A0A068RQ86</accession>
<organism evidence="6 7">
    <name type="scientific">Lichtheimia corymbifera JMRC:FSU:9682</name>
    <dbReference type="NCBI Taxonomy" id="1263082"/>
    <lineage>
        <taxon>Eukaryota</taxon>
        <taxon>Fungi</taxon>
        <taxon>Fungi incertae sedis</taxon>
        <taxon>Mucoromycota</taxon>
        <taxon>Mucoromycotina</taxon>
        <taxon>Mucoromycetes</taxon>
        <taxon>Mucorales</taxon>
        <taxon>Lichtheimiaceae</taxon>
        <taxon>Lichtheimia</taxon>
    </lineage>
</organism>
<dbReference type="CDD" id="cd07091">
    <property type="entry name" value="ALDH_F1-2_Ald2-like"/>
    <property type="match status" value="1"/>
</dbReference>
<dbReference type="VEuPathDB" id="FungiDB:LCOR_03351.1"/>
<comment type="caution">
    <text evidence="6">The sequence shown here is derived from an EMBL/GenBank/DDBJ whole genome shotgun (WGS) entry which is preliminary data.</text>
</comment>
<dbReference type="FunFam" id="3.40.605.10:FF:000001">
    <property type="entry name" value="Aldehyde dehydrogenase 1"/>
    <property type="match status" value="1"/>
</dbReference>
<dbReference type="PROSITE" id="PS00070">
    <property type="entry name" value="ALDEHYDE_DEHYDR_CYS"/>
    <property type="match status" value="1"/>
</dbReference>
<dbReference type="SUPFAM" id="SSF53720">
    <property type="entry name" value="ALDH-like"/>
    <property type="match status" value="1"/>
</dbReference>
<dbReference type="Proteomes" id="UP000027586">
    <property type="component" value="Unassembled WGS sequence"/>
</dbReference>
<keyword evidence="2 4" id="KW-0560">Oxidoreductase</keyword>
<dbReference type="InterPro" id="IPR015590">
    <property type="entry name" value="Aldehyde_DH_dom"/>
</dbReference>
<dbReference type="STRING" id="1263082.A0A068RQ86"/>
<evidence type="ECO:0000313" key="7">
    <source>
        <dbReference type="Proteomes" id="UP000027586"/>
    </source>
</evidence>
<dbReference type="GO" id="GO:0004030">
    <property type="term" value="F:aldehyde dehydrogenase [NAD(P)+] activity"/>
    <property type="evidence" value="ECO:0007669"/>
    <property type="project" value="UniProtKB-ARBA"/>
</dbReference>
<dbReference type="EMBL" id="CBTN010000011">
    <property type="protein sequence ID" value="CDH51792.1"/>
    <property type="molecule type" value="Genomic_DNA"/>
</dbReference>
<protein>
    <submittedName>
        <fullName evidence="6">Aldehyde dehydrogenase</fullName>
    </submittedName>
</protein>
<dbReference type="InterPro" id="IPR016162">
    <property type="entry name" value="Ald_DH_N"/>
</dbReference>
<dbReference type="AlphaFoldDB" id="A0A068RQ86"/>
<feature type="domain" description="Aldehyde dehydrogenase" evidence="5">
    <location>
        <begin position="30"/>
        <end position="485"/>
    </location>
</feature>
<comment type="similarity">
    <text evidence="1 4">Belongs to the aldehyde dehydrogenase family.</text>
</comment>
<reference evidence="6" key="1">
    <citation type="submission" date="2013-08" db="EMBL/GenBank/DDBJ databases">
        <title>Gene expansion shapes genome architecture in the human pathogen Lichtheimia corymbifera: an evolutionary genomics analysis in the ancient terrestrial Mucorales (Mucoromycotina).</title>
        <authorList>
            <person name="Schwartze V.U."/>
            <person name="Winter S."/>
            <person name="Shelest E."/>
            <person name="Marcet-Houben M."/>
            <person name="Horn F."/>
            <person name="Wehner S."/>
            <person name="Hoffmann K."/>
            <person name="Riege K."/>
            <person name="Sammeth M."/>
            <person name="Nowrousian M."/>
            <person name="Valiante V."/>
            <person name="Linde J."/>
            <person name="Jacobsen I.D."/>
            <person name="Marz M."/>
            <person name="Brakhage A.A."/>
            <person name="Gabaldon T."/>
            <person name="Bocker S."/>
            <person name="Voigt K."/>
        </authorList>
    </citation>
    <scope>NUCLEOTIDE SEQUENCE [LARGE SCALE GENOMIC DNA]</scope>
    <source>
        <strain evidence="6">FSU 9682</strain>
    </source>
</reference>
<dbReference type="GO" id="GO:0019413">
    <property type="term" value="P:acetate biosynthetic process"/>
    <property type="evidence" value="ECO:0007669"/>
    <property type="project" value="UniProtKB-ARBA"/>
</dbReference>
<evidence type="ECO:0000256" key="1">
    <source>
        <dbReference type="ARBA" id="ARBA00009986"/>
    </source>
</evidence>
<evidence type="ECO:0000313" key="6">
    <source>
        <dbReference type="EMBL" id="CDH51792.1"/>
    </source>
</evidence>
<evidence type="ECO:0000256" key="2">
    <source>
        <dbReference type="ARBA" id="ARBA00023002"/>
    </source>
</evidence>
<dbReference type="InterPro" id="IPR016160">
    <property type="entry name" value="Ald_DH_CS_CYS"/>
</dbReference>